<dbReference type="InterPro" id="IPR027434">
    <property type="entry name" value="Homing_endonucl"/>
</dbReference>
<dbReference type="Gene3D" id="3.10.28.10">
    <property type="entry name" value="Homing endonucleases"/>
    <property type="match status" value="2"/>
</dbReference>
<name>A0A0S2LNW1_9CHLO</name>
<reference evidence="2" key="1">
    <citation type="journal article" date="2015" name="BMC Evol. Biol.">
        <title>Chloroplast phylogenomic analysis of chlorophyte green algae identifies a novel lineage sister to the Sphaeropleales (Chlorophyceae).</title>
        <authorList>
            <person name="Lemieux C."/>
            <person name="Vincent A.T."/>
            <person name="Labarre A."/>
            <person name="Otis C."/>
            <person name="Turmel M."/>
        </authorList>
    </citation>
    <scope>NUCLEOTIDE SEQUENCE</scope>
</reference>
<protein>
    <submittedName>
        <fullName evidence="2">Putative LAGLIDADG homing endonuclease</fullName>
    </submittedName>
</protein>
<dbReference type="Pfam" id="PF03161">
    <property type="entry name" value="LAGLIDADG_2"/>
    <property type="match status" value="1"/>
</dbReference>
<gene>
    <name evidence="2" type="primary">orf174</name>
</gene>
<dbReference type="InterPro" id="IPR004860">
    <property type="entry name" value="LAGLIDADG_dom"/>
</dbReference>
<dbReference type="AlphaFoldDB" id="A0A0S2LNW1"/>
<dbReference type="EMBL" id="KT625413">
    <property type="protein sequence ID" value="ALO62921.1"/>
    <property type="molecule type" value="Genomic_DNA"/>
</dbReference>
<keyword evidence="2" id="KW-0255">Endonuclease</keyword>
<evidence type="ECO:0000259" key="1">
    <source>
        <dbReference type="Pfam" id="PF03161"/>
    </source>
</evidence>
<dbReference type="SUPFAM" id="SSF55608">
    <property type="entry name" value="Homing endonucleases"/>
    <property type="match status" value="1"/>
</dbReference>
<keyword evidence="2" id="KW-0378">Hydrolase</keyword>
<dbReference type="GeneID" id="26378474"/>
<sequence length="174" mass="20442">MKKKNTDIIINQKTHYVVCKKMHEVLIGTLLGDGNLTSGPKREFWFYRALYSVNAKEYLFHKYDIFQECCSSRPAEQDFEGDKHSRGKKSKRWYFNTIRLGIFKFYGDLFYTRNLIDGTWEKIVPITIEEYLSPTAIAYWFIDDGSQKKKEHTTAVRIATSGFIENDCLILQQV</sequence>
<evidence type="ECO:0000313" key="2">
    <source>
        <dbReference type="EMBL" id="ALO62921.1"/>
    </source>
</evidence>
<organism evidence="2">
    <name type="scientific">Jenufa perforata</name>
    <dbReference type="NCBI Taxonomy" id="993091"/>
    <lineage>
        <taxon>Eukaryota</taxon>
        <taxon>Viridiplantae</taxon>
        <taxon>Chlorophyta</taxon>
        <taxon>core chlorophytes</taxon>
        <taxon>Chlorophyceae</taxon>
        <taxon>Jenufa</taxon>
    </lineage>
</organism>
<proteinExistence type="predicted"/>
<keyword evidence="2" id="KW-0150">Chloroplast</keyword>
<geneLocation type="chloroplast" evidence="2"/>
<feature type="domain" description="Homing endonuclease LAGLIDADG" evidence="1">
    <location>
        <begin position="24"/>
        <end position="173"/>
    </location>
</feature>
<keyword evidence="2" id="KW-0540">Nuclease</keyword>
<accession>A0A0S2LNW1</accession>
<dbReference type="RefSeq" id="YP_009184785.1">
    <property type="nucleotide sequence ID" value="NC_028581.1"/>
</dbReference>
<dbReference type="GO" id="GO:0004519">
    <property type="term" value="F:endonuclease activity"/>
    <property type="evidence" value="ECO:0007669"/>
    <property type="project" value="UniProtKB-KW"/>
</dbReference>
<keyword evidence="2" id="KW-0934">Plastid</keyword>